<comment type="caution">
    <text evidence="1">The sequence shown here is derived from an EMBL/GenBank/DDBJ whole genome shotgun (WGS) entry which is preliminary data.</text>
</comment>
<reference evidence="1 2" key="1">
    <citation type="submission" date="2014-10" db="EMBL/GenBank/DDBJ databases">
        <title>Pedobacter Kyungheensis.</title>
        <authorList>
            <person name="Anderson B.M."/>
            <person name="Newman J.D."/>
        </authorList>
    </citation>
    <scope>NUCLEOTIDE SEQUENCE [LARGE SCALE GENOMIC DNA]</scope>
    <source>
        <strain evidence="1 2">KACC 16221</strain>
    </source>
</reference>
<evidence type="ECO:0000313" key="1">
    <source>
        <dbReference type="EMBL" id="KIA92251.1"/>
    </source>
</evidence>
<proteinExistence type="predicted"/>
<gene>
    <name evidence="1" type="ORF">OC25_17600</name>
</gene>
<dbReference type="OrthoDB" id="255953at2"/>
<name>A0A0C1D5F5_9SPHI</name>
<dbReference type="AlphaFoldDB" id="A0A0C1D5F5"/>
<sequence>MDKWFYNYNNGDTNFDRDALNALNVIDHQYQIMAYHHLTAGSPKQFLGINNKICRFCNQRWPVVKFKKIAHALPRCIGNNVLFSYNECDDCNNKFGRLLETQFANFMNLDHTITGIRGKKGYPKYKMENAAITTTGSFIDWKEVPPENIDFDQQAGIVRITQKMPGYIPIAVYKSFVKMALTLVPEDEMPNFSKTLEWINEKSHQGSQFQFDALSMLQGKVSSTQREAGISAIVLKRKAQTDESHPYMMFRLTYGSFMFQLPIPLSIKDSVSGFAQFPYIPTMHDLKYGFNKLELARLNLRSTEVQKTEMTVTITDLDKSGTISYLEE</sequence>
<keyword evidence="2" id="KW-1185">Reference proteome</keyword>
<evidence type="ECO:0000313" key="2">
    <source>
        <dbReference type="Proteomes" id="UP000031246"/>
    </source>
</evidence>
<organism evidence="1 2">
    <name type="scientific">Pedobacter kyungheensis</name>
    <dbReference type="NCBI Taxonomy" id="1069985"/>
    <lineage>
        <taxon>Bacteria</taxon>
        <taxon>Pseudomonadati</taxon>
        <taxon>Bacteroidota</taxon>
        <taxon>Sphingobacteriia</taxon>
        <taxon>Sphingobacteriales</taxon>
        <taxon>Sphingobacteriaceae</taxon>
        <taxon>Pedobacter</taxon>
    </lineage>
</organism>
<accession>A0A0C1D5F5</accession>
<protein>
    <submittedName>
        <fullName evidence="1">Uncharacterized protein</fullName>
    </submittedName>
</protein>
<dbReference type="EMBL" id="JSYN01000021">
    <property type="protein sequence ID" value="KIA92251.1"/>
    <property type="molecule type" value="Genomic_DNA"/>
</dbReference>
<dbReference type="RefSeq" id="WP_039478762.1">
    <property type="nucleotide sequence ID" value="NZ_JSYN01000021.1"/>
</dbReference>
<dbReference type="Proteomes" id="UP000031246">
    <property type="component" value="Unassembled WGS sequence"/>
</dbReference>